<dbReference type="EMBL" id="CM056742">
    <property type="protein sequence ID" value="KAJ8674696.1"/>
    <property type="molecule type" value="Genomic_DNA"/>
</dbReference>
<comment type="caution">
    <text evidence="1">The sequence shown here is derived from an EMBL/GenBank/DDBJ whole genome shotgun (WGS) entry which is preliminary data.</text>
</comment>
<evidence type="ECO:0000313" key="1">
    <source>
        <dbReference type="EMBL" id="KAJ8674696.1"/>
    </source>
</evidence>
<proteinExistence type="predicted"/>
<keyword evidence="2" id="KW-1185">Reference proteome</keyword>
<accession>A0ACC2NVS3</accession>
<sequence>MKFIIVCAVVLMGASAKLRHGLIGGGTNLIASWASKSGELNLGGGGSLVTNEISPDLPSLPAEPPAPETSSIQIPTPEPQSNSAPSTTHYPFFIISPNAGSLIENLARAIQIISIGSARMEINKLNERLHNTYDCKLVFLSDCPELKDYIQDIPGNVKAVGIPKIMSILGGTYSINVLEITKHIE</sequence>
<dbReference type="Proteomes" id="UP001239111">
    <property type="component" value="Chromosome 2"/>
</dbReference>
<name>A0ACC2NVS3_9HYME</name>
<protein>
    <submittedName>
        <fullName evidence="1">Uncharacterized protein</fullName>
    </submittedName>
</protein>
<organism evidence="1 2">
    <name type="scientific">Eretmocerus hayati</name>
    <dbReference type="NCBI Taxonomy" id="131215"/>
    <lineage>
        <taxon>Eukaryota</taxon>
        <taxon>Metazoa</taxon>
        <taxon>Ecdysozoa</taxon>
        <taxon>Arthropoda</taxon>
        <taxon>Hexapoda</taxon>
        <taxon>Insecta</taxon>
        <taxon>Pterygota</taxon>
        <taxon>Neoptera</taxon>
        <taxon>Endopterygota</taxon>
        <taxon>Hymenoptera</taxon>
        <taxon>Apocrita</taxon>
        <taxon>Proctotrupomorpha</taxon>
        <taxon>Chalcidoidea</taxon>
        <taxon>Aphelinidae</taxon>
        <taxon>Aphelininae</taxon>
        <taxon>Eretmocerus</taxon>
    </lineage>
</organism>
<reference evidence="1" key="1">
    <citation type="submission" date="2023-04" db="EMBL/GenBank/DDBJ databases">
        <title>A chromosome-level genome assembly of the parasitoid wasp Eretmocerus hayati.</title>
        <authorList>
            <person name="Zhong Y."/>
            <person name="Liu S."/>
            <person name="Liu Y."/>
        </authorList>
    </citation>
    <scope>NUCLEOTIDE SEQUENCE</scope>
    <source>
        <strain evidence="1">ZJU_SS_LIU_2023</strain>
    </source>
</reference>
<evidence type="ECO:0000313" key="2">
    <source>
        <dbReference type="Proteomes" id="UP001239111"/>
    </source>
</evidence>
<gene>
    <name evidence="1" type="ORF">QAD02_010482</name>
</gene>